<reference evidence="1" key="1">
    <citation type="submission" date="2020-05" db="EMBL/GenBank/DDBJ databases">
        <title>Large-scale comparative analyses of tick genomes elucidate their genetic diversity and vector capacities.</title>
        <authorList>
            <person name="Jia N."/>
            <person name="Wang J."/>
            <person name="Shi W."/>
            <person name="Du L."/>
            <person name="Sun Y."/>
            <person name="Zhan W."/>
            <person name="Jiang J."/>
            <person name="Wang Q."/>
            <person name="Zhang B."/>
            <person name="Ji P."/>
            <person name="Sakyi L.B."/>
            <person name="Cui X."/>
            <person name="Yuan T."/>
            <person name="Jiang B."/>
            <person name="Yang W."/>
            <person name="Lam T.T.-Y."/>
            <person name="Chang Q."/>
            <person name="Ding S."/>
            <person name="Wang X."/>
            <person name="Zhu J."/>
            <person name="Ruan X."/>
            <person name="Zhao L."/>
            <person name="Wei J."/>
            <person name="Que T."/>
            <person name="Du C."/>
            <person name="Cheng J."/>
            <person name="Dai P."/>
            <person name="Han X."/>
            <person name="Huang E."/>
            <person name="Gao Y."/>
            <person name="Liu J."/>
            <person name="Shao H."/>
            <person name="Ye R."/>
            <person name="Li L."/>
            <person name="Wei W."/>
            <person name="Wang X."/>
            <person name="Wang C."/>
            <person name="Yang T."/>
            <person name="Huo Q."/>
            <person name="Li W."/>
            <person name="Guo W."/>
            <person name="Chen H."/>
            <person name="Zhou L."/>
            <person name="Ni X."/>
            <person name="Tian J."/>
            <person name="Zhou Y."/>
            <person name="Sheng Y."/>
            <person name="Liu T."/>
            <person name="Pan Y."/>
            <person name="Xia L."/>
            <person name="Li J."/>
            <person name="Zhao F."/>
            <person name="Cao W."/>
        </authorList>
    </citation>
    <scope>NUCLEOTIDE SEQUENCE</scope>
    <source>
        <strain evidence="1">Hyas-2018</strain>
    </source>
</reference>
<evidence type="ECO:0000313" key="2">
    <source>
        <dbReference type="Proteomes" id="UP000821845"/>
    </source>
</evidence>
<gene>
    <name evidence="1" type="ORF">HPB50_011566</name>
</gene>
<dbReference type="EMBL" id="CM023484">
    <property type="protein sequence ID" value="KAH6933023.1"/>
    <property type="molecule type" value="Genomic_DNA"/>
</dbReference>
<proteinExistence type="predicted"/>
<organism evidence="1 2">
    <name type="scientific">Hyalomma asiaticum</name>
    <name type="common">Tick</name>
    <dbReference type="NCBI Taxonomy" id="266040"/>
    <lineage>
        <taxon>Eukaryota</taxon>
        <taxon>Metazoa</taxon>
        <taxon>Ecdysozoa</taxon>
        <taxon>Arthropoda</taxon>
        <taxon>Chelicerata</taxon>
        <taxon>Arachnida</taxon>
        <taxon>Acari</taxon>
        <taxon>Parasitiformes</taxon>
        <taxon>Ixodida</taxon>
        <taxon>Ixodoidea</taxon>
        <taxon>Ixodidae</taxon>
        <taxon>Hyalomminae</taxon>
        <taxon>Hyalomma</taxon>
    </lineage>
</organism>
<sequence>MGLCSATPTGTMKINDKNLVSFALSSSPVDREGWLLKRGEVNRAYQRRWFLLKGNLLFYFEKKTDREPLGVVILEGCTVELAENEEMFAFKVVFHGSGNRMYMLSADTQESMEAWMKALACASYDYMKLMVAELQRQLSQVAEAERLAKCGNTVPLLIGGQLPGNRSDSCLCVRDTPSGRAARFNPFDRWKEDGCSGNESGEAAKRGSGVPTNIPVSSRSSTKYTFAELHRRHGMRFRKLIEERKRKEEKERGLDLLIDL</sequence>
<comment type="caution">
    <text evidence="1">The sequence shown here is derived from an EMBL/GenBank/DDBJ whole genome shotgun (WGS) entry which is preliminary data.</text>
</comment>
<protein>
    <submittedName>
        <fullName evidence="1">Uncharacterized protein</fullName>
    </submittedName>
</protein>
<accession>A0ACB7SE68</accession>
<evidence type="ECO:0000313" key="1">
    <source>
        <dbReference type="EMBL" id="KAH6933023.1"/>
    </source>
</evidence>
<keyword evidence="2" id="KW-1185">Reference proteome</keyword>
<name>A0ACB7SE68_HYAAI</name>
<dbReference type="Proteomes" id="UP000821845">
    <property type="component" value="Chromosome 4"/>
</dbReference>